<feature type="region of interest" description="Disordered" evidence="1">
    <location>
        <begin position="501"/>
        <end position="520"/>
    </location>
</feature>
<comment type="caution">
    <text evidence="4">The sequence shown here is derived from an EMBL/GenBank/DDBJ whole genome shotgun (WGS) entry which is preliminary data.</text>
</comment>
<keyword evidence="2" id="KW-0812">Transmembrane</keyword>
<name>A0ABW5GJW5_9PSEU</name>
<reference evidence="5" key="1">
    <citation type="journal article" date="2019" name="Int. J. Syst. Evol. Microbiol.">
        <title>The Global Catalogue of Microorganisms (GCM) 10K type strain sequencing project: providing services to taxonomists for standard genome sequencing and annotation.</title>
        <authorList>
            <consortium name="The Broad Institute Genomics Platform"/>
            <consortium name="The Broad Institute Genome Sequencing Center for Infectious Disease"/>
            <person name="Wu L."/>
            <person name="Ma J."/>
        </authorList>
    </citation>
    <scope>NUCLEOTIDE SEQUENCE [LARGE SCALE GENOMIC DNA]</scope>
    <source>
        <strain evidence="5">CGMCC 4.7643</strain>
    </source>
</reference>
<protein>
    <submittedName>
        <fullName evidence="4">DUF6049 family protein</fullName>
    </submittedName>
</protein>
<organism evidence="4 5">
    <name type="scientific">Amycolatopsis samaneae</name>
    <dbReference type="NCBI Taxonomy" id="664691"/>
    <lineage>
        <taxon>Bacteria</taxon>
        <taxon>Bacillati</taxon>
        <taxon>Actinomycetota</taxon>
        <taxon>Actinomycetes</taxon>
        <taxon>Pseudonocardiales</taxon>
        <taxon>Pseudonocardiaceae</taxon>
        <taxon>Amycolatopsis</taxon>
    </lineage>
</organism>
<keyword evidence="2" id="KW-1133">Transmembrane helix</keyword>
<proteinExistence type="predicted"/>
<sequence>MKRFAAFVLVVPLLAFSALFGGSAHAQVEQEPPRLRLDITQLNPRVITTDSSTLTVAGTITNIGDRRISTPKVRLEVGERLNSAKQLADRLAGAGGTDPSLTDFAVIAQELDPGRTVPLNITVNLAGGRAAYQLGKPGVYPLLVNVNGTPEFGGQARLAAVSTLVPVVSAPGKPAPDKPAKPASMTVLWPIADDVPHVQSAPLGGPLTLTDDRLADELSTGGRLNALVTAARTAETDDQQLAKALCFAIDPDLIATVDAMTRGYQVRIGAGTVEGRGVQAAQDWLAGLRALVSGPGRCVVTLPFADTDLGALNRIRSGSGSADPGLLTKAVTGAGTITQLLGAQPKNGVLWPDGTQDEQTLAAMAGAGVRTVLTSSANLQADELVTAGVTLGGSGLRAQPIDSLISDALNGVANPNPPMANTTMSSALPAIAAQNGLAAIAFRAGVGQPQSQSQPGARLLVAPPRHWAVPLSEASGFLQRLGDYVGSGLVTTADLAQLLSSSPSGSASMSAKGDLAASPDGDVTSTLSRINGQAAALQSAMVADPTKPRPVRPEDVIEPVRAALLRGASTAWRGAAAEVVTANAQGDLDAISGRITVERPKQTIALASGASPLPVFVSNELPVGIWTRIDFANNSGLRLEEKRNLFYPAGGSKNEYVPVEALRAGRLSVDVSLSTPGGTRLGSPARFELTSTEYGAITVIVTITAGGALLLLASRRIYRRVKEARSERGGTS</sequence>
<gene>
    <name evidence="4" type="ORF">ACFSYJ_21190</name>
</gene>
<dbReference type="Pfam" id="PF19516">
    <property type="entry name" value="DUF6049"/>
    <property type="match status" value="1"/>
</dbReference>
<evidence type="ECO:0000256" key="1">
    <source>
        <dbReference type="SAM" id="MobiDB-lite"/>
    </source>
</evidence>
<evidence type="ECO:0000256" key="3">
    <source>
        <dbReference type="SAM" id="SignalP"/>
    </source>
</evidence>
<dbReference type="Proteomes" id="UP001597419">
    <property type="component" value="Unassembled WGS sequence"/>
</dbReference>
<keyword evidence="5" id="KW-1185">Reference proteome</keyword>
<keyword evidence="3" id="KW-0732">Signal</keyword>
<evidence type="ECO:0000313" key="5">
    <source>
        <dbReference type="Proteomes" id="UP001597419"/>
    </source>
</evidence>
<evidence type="ECO:0000256" key="2">
    <source>
        <dbReference type="SAM" id="Phobius"/>
    </source>
</evidence>
<dbReference type="RefSeq" id="WP_345405614.1">
    <property type="nucleotide sequence ID" value="NZ_BAABHG010000018.1"/>
</dbReference>
<feature type="signal peptide" evidence="3">
    <location>
        <begin position="1"/>
        <end position="26"/>
    </location>
</feature>
<evidence type="ECO:0000313" key="4">
    <source>
        <dbReference type="EMBL" id="MFD2461135.1"/>
    </source>
</evidence>
<feature type="compositionally biased region" description="Low complexity" evidence="1">
    <location>
        <begin position="501"/>
        <end position="511"/>
    </location>
</feature>
<feature type="chain" id="PRO_5046047750" evidence="3">
    <location>
        <begin position="27"/>
        <end position="732"/>
    </location>
</feature>
<feature type="transmembrane region" description="Helical" evidence="2">
    <location>
        <begin position="694"/>
        <end position="713"/>
    </location>
</feature>
<dbReference type="EMBL" id="JBHUKU010000011">
    <property type="protein sequence ID" value="MFD2461135.1"/>
    <property type="molecule type" value="Genomic_DNA"/>
</dbReference>
<dbReference type="InterPro" id="IPR046112">
    <property type="entry name" value="DUF6049"/>
</dbReference>
<accession>A0ABW5GJW5</accession>
<keyword evidence="2" id="KW-0472">Membrane</keyword>